<evidence type="ECO:0000256" key="11">
    <source>
        <dbReference type="ARBA" id="ARBA00022839"/>
    </source>
</evidence>
<dbReference type="NCBIfam" id="TIGR00593">
    <property type="entry name" value="pola"/>
    <property type="match status" value="1"/>
</dbReference>
<dbReference type="InterPro" id="IPR029060">
    <property type="entry name" value="PIN-like_dom_sf"/>
</dbReference>
<evidence type="ECO:0000256" key="8">
    <source>
        <dbReference type="ARBA" id="ARBA00022722"/>
    </source>
</evidence>
<dbReference type="GO" id="GO:0003677">
    <property type="term" value="F:DNA binding"/>
    <property type="evidence" value="ECO:0007669"/>
    <property type="project" value="UniProtKB-UniRule"/>
</dbReference>
<dbReference type="InterPro" id="IPR002562">
    <property type="entry name" value="3'-5'_exonuclease_dom"/>
</dbReference>
<dbReference type="InterPro" id="IPR043502">
    <property type="entry name" value="DNA/RNA_pol_sf"/>
</dbReference>
<accession>A0A5Q4Z2X0</accession>
<keyword evidence="12 17" id="KW-0239">DNA-directed DNA polymerase</keyword>
<keyword evidence="13 17" id="KW-0238">DNA-binding</keyword>
<keyword evidence="10 17" id="KW-0378">Hydrolase</keyword>
<dbReference type="GO" id="GO:0006261">
    <property type="term" value="P:DNA-templated DNA replication"/>
    <property type="evidence" value="ECO:0007669"/>
    <property type="project" value="UniProtKB-UniRule"/>
</dbReference>
<dbReference type="CDD" id="cd06139">
    <property type="entry name" value="DNA_polA_I_Ecoli_like_exo"/>
    <property type="match status" value="1"/>
</dbReference>
<dbReference type="InterPro" id="IPR020046">
    <property type="entry name" value="5-3_exonucl_a-hlix_arch_N"/>
</dbReference>
<dbReference type="InterPro" id="IPR002421">
    <property type="entry name" value="5-3_exonuclease"/>
</dbReference>
<dbReference type="EMBL" id="LR699554">
    <property type="protein sequence ID" value="VVD31524.1"/>
    <property type="molecule type" value="Genomic_DNA"/>
</dbReference>
<keyword evidence="22" id="KW-1185">Reference proteome</keyword>
<dbReference type="CDD" id="cd09859">
    <property type="entry name" value="PIN_53EXO"/>
    <property type="match status" value="1"/>
</dbReference>
<reference evidence="21 22" key="1">
    <citation type="submission" date="2019-08" db="EMBL/GenBank/DDBJ databases">
        <authorList>
            <person name="Herpell B J."/>
        </authorList>
    </citation>
    <scope>NUCLEOTIDE SEQUENCE [LARGE SCALE GENOMIC DNA]</scope>
    <source>
        <strain evidence="22">Msb3</strain>
    </source>
</reference>
<dbReference type="SUPFAM" id="SSF88723">
    <property type="entry name" value="PIN domain-like"/>
    <property type="match status" value="1"/>
</dbReference>
<comment type="function">
    <text evidence="17">In addition to polymerase activity, this DNA polymerase exhibits 3'-5' and 5'-3' exonuclease activity.</text>
</comment>
<evidence type="ECO:0000256" key="7">
    <source>
        <dbReference type="ARBA" id="ARBA00022705"/>
    </source>
</evidence>
<dbReference type="PRINTS" id="PR00868">
    <property type="entry name" value="DNAPOLI"/>
</dbReference>
<dbReference type="Pfam" id="PF01612">
    <property type="entry name" value="DNA_pol_A_exo1"/>
    <property type="match status" value="1"/>
</dbReference>
<feature type="domain" description="DNA-directed DNA polymerase family A palm" evidence="20">
    <location>
        <begin position="671"/>
        <end position="877"/>
    </location>
</feature>
<keyword evidence="5 17" id="KW-0808">Transferase</keyword>
<keyword evidence="9 17" id="KW-0227">DNA damage</keyword>
<evidence type="ECO:0000256" key="5">
    <source>
        <dbReference type="ARBA" id="ARBA00022679"/>
    </source>
</evidence>
<dbReference type="PROSITE" id="PS00447">
    <property type="entry name" value="DNA_POLYMERASE_A"/>
    <property type="match status" value="1"/>
</dbReference>
<dbReference type="FunFam" id="3.30.420.10:FF:000026">
    <property type="entry name" value="DNA polymerase I"/>
    <property type="match status" value="1"/>
</dbReference>
<keyword evidence="11 17" id="KW-0269">Exonuclease</keyword>
<dbReference type="Proteomes" id="UP000325811">
    <property type="component" value="Chromosome II"/>
</dbReference>
<dbReference type="InterPro" id="IPR012337">
    <property type="entry name" value="RNaseH-like_sf"/>
</dbReference>
<evidence type="ECO:0000259" key="19">
    <source>
        <dbReference type="SMART" id="SM00475"/>
    </source>
</evidence>
<evidence type="ECO:0000256" key="17">
    <source>
        <dbReference type="RuleBase" id="RU004460"/>
    </source>
</evidence>
<dbReference type="GO" id="GO:0003887">
    <property type="term" value="F:DNA-directed DNA polymerase activity"/>
    <property type="evidence" value="ECO:0007669"/>
    <property type="project" value="UniProtKB-UniRule"/>
</dbReference>
<evidence type="ECO:0000256" key="2">
    <source>
        <dbReference type="ARBA" id="ARBA00011541"/>
    </source>
</evidence>
<dbReference type="SUPFAM" id="SSF56672">
    <property type="entry name" value="DNA/RNA polymerases"/>
    <property type="match status" value="1"/>
</dbReference>
<dbReference type="InterPro" id="IPR036279">
    <property type="entry name" value="5-3_exonuclease_C_sf"/>
</dbReference>
<evidence type="ECO:0000256" key="10">
    <source>
        <dbReference type="ARBA" id="ARBA00022801"/>
    </source>
</evidence>
<dbReference type="KEGG" id="pdio:PDMSB3_0221.1"/>
<evidence type="ECO:0000256" key="13">
    <source>
        <dbReference type="ARBA" id="ARBA00023125"/>
    </source>
</evidence>
<dbReference type="InterPro" id="IPR036397">
    <property type="entry name" value="RNaseH_sf"/>
</dbReference>
<evidence type="ECO:0000256" key="6">
    <source>
        <dbReference type="ARBA" id="ARBA00022695"/>
    </source>
</evidence>
<comment type="subunit">
    <text evidence="2">Single-chain monomer with multiple functions.</text>
</comment>
<keyword evidence="7 17" id="KW-0235">DNA replication</keyword>
<keyword evidence="6 17" id="KW-0548">Nucleotidyltransferase</keyword>
<proteinExistence type="inferred from homology"/>
<dbReference type="FunFam" id="1.10.150.20:FF:000003">
    <property type="entry name" value="DNA polymerase I"/>
    <property type="match status" value="1"/>
</dbReference>
<dbReference type="Pfam" id="PF01367">
    <property type="entry name" value="5_3_exonuc"/>
    <property type="match status" value="1"/>
</dbReference>
<dbReference type="Gene3D" id="1.10.150.20">
    <property type="entry name" value="5' to 3' exonuclease, C-terminal subdomain"/>
    <property type="match status" value="2"/>
</dbReference>
<evidence type="ECO:0000256" key="12">
    <source>
        <dbReference type="ARBA" id="ARBA00022932"/>
    </source>
</evidence>
<keyword evidence="8" id="KW-0540">Nuclease</keyword>
<dbReference type="NCBIfam" id="NF004397">
    <property type="entry name" value="PRK05755.1"/>
    <property type="match status" value="1"/>
</dbReference>
<keyword evidence="14 17" id="KW-0234">DNA repair</keyword>
<protein>
    <recommendedName>
        <fullName evidence="4 16">DNA polymerase I</fullName>
        <ecNumber evidence="3 16">2.7.7.7</ecNumber>
    </recommendedName>
</protein>
<evidence type="ECO:0000256" key="3">
    <source>
        <dbReference type="ARBA" id="ARBA00012417"/>
    </source>
</evidence>
<dbReference type="SMART" id="SM00475">
    <property type="entry name" value="53EXOc"/>
    <property type="match status" value="1"/>
</dbReference>
<dbReference type="InterPro" id="IPR018320">
    <property type="entry name" value="DNA_polymerase_1"/>
</dbReference>
<dbReference type="FunFam" id="3.40.50.1010:FF:000001">
    <property type="entry name" value="DNA polymerase I"/>
    <property type="match status" value="1"/>
</dbReference>
<dbReference type="SMART" id="SM00279">
    <property type="entry name" value="HhH2"/>
    <property type="match status" value="1"/>
</dbReference>
<dbReference type="AlphaFoldDB" id="A0A5Q4Z2X0"/>
<dbReference type="InterPro" id="IPR019760">
    <property type="entry name" value="DNA-dir_DNA_pol_A_CS"/>
</dbReference>
<dbReference type="SMART" id="SM00474">
    <property type="entry name" value="35EXOc"/>
    <property type="match status" value="1"/>
</dbReference>
<dbReference type="InterPro" id="IPR008918">
    <property type="entry name" value="HhH2"/>
</dbReference>
<dbReference type="EC" id="2.7.7.7" evidence="3 16"/>
<dbReference type="Gene3D" id="1.20.1060.10">
    <property type="entry name" value="Taq DNA Polymerase, Chain T, domain 4"/>
    <property type="match status" value="1"/>
</dbReference>
<dbReference type="PANTHER" id="PTHR10133">
    <property type="entry name" value="DNA POLYMERASE I"/>
    <property type="match status" value="1"/>
</dbReference>
<evidence type="ECO:0000256" key="9">
    <source>
        <dbReference type="ARBA" id="ARBA00022763"/>
    </source>
</evidence>
<dbReference type="SMART" id="SM00482">
    <property type="entry name" value="POLAc"/>
    <property type="match status" value="1"/>
</dbReference>
<sequence>MPEERSLEGKTLLLVDGSSYLYRAYHAMPDLRGPDGGPTGALYGMINMLRRMRKEVTAEYSACVFDAKGKTFRDDWYADYKANRPSMPDDLSRQIEPIHVAVRALGWPLLMIEGVEADDVIGTLSTEAEKRGMNVIVSTGDKDLAQLVSDHVTLINTMTNEKLDRAGVLAKFGVPPERIIDYLSLVGDTVDNVPGVEKCGPKTAVKWLTQFDSLDGIVAHADEIKGAVGDNLRRALDFLPMAKKLVTVERNCDLTDHIVSIEESLQSQPESRAELREVFTRHGFKTWLREVEIADAVEGPETDVPPALSVDHERHYDTVQTWEQFDAWLETINAAELTSFDTETTSLDPMIAQIVGLSLSVEAGRAAYVPLAHRGPDAPVQLPRDEVLARLKPWLESVEHKKVGQHLKYDEQVLANYGIEMRGIEHDTLLQSYVVESHRTHDMDSLALRHLGVKTIKYEEVAGKGAGQIGFDEVALDKAAEYAAEDADITLRLHQVLYPQVAAEKTLQYVYHDIELPTSRVLRKMERTGVLIDSEKLRQQSSEIATRLIQLESEAYVLAGGEFNLGSPKQIGQIFFEKLELPVVKKTPSGAPSTDEEVLQKLAEDFPLPKILLEHRGLSKLKSTYTDKLPRMVNATTGRVHTNYAQAVAVTGRLASNDPNLQNIPVRTGEGRRIREAFIAPPGHKLVSADYSQIELRIMAHISGDESLLRSFSQGEDIHRATAAEIFSVTPLEVSNDQRRVAKVINFGLIYGMSSFGLASNLGITRDAAKLYIDRYFARYPGVARYMDETRVSAKAKGYVETVFGRRLWLPEINGGNGPRRQAAERAAINAPMQGTAADLIKLSMIAVQKWIEESKIGTRMIMQVHDELILEVPDAELSDVRKRLPELMCGVADLKVPLVAEVGAGLNWEEAH</sequence>
<organism evidence="21 22">
    <name type="scientific">Paraburkholderia dioscoreae</name>
    <dbReference type="NCBI Taxonomy" id="2604047"/>
    <lineage>
        <taxon>Bacteria</taxon>
        <taxon>Pseudomonadati</taxon>
        <taxon>Pseudomonadota</taxon>
        <taxon>Betaproteobacteria</taxon>
        <taxon>Burkholderiales</taxon>
        <taxon>Burkholderiaceae</taxon>
        <taxon>Paraburkholderia</taxon>
    </lineage>
</organism>
<evidence type="ECO:0000313" key="22">
    <source>
        <dbReference type="Proteomes" id="UP000325811"/>
    </source>
</evidence>
<evidence type="ECO:0000256" key="15">
    <source>
        <dbReference type="ARBA" id="ARBA00049244"/>
    </source>
</evidence>
<comment type="catalytic activity">
    <reaction evidence="15 17">
        <text>DNA(n) + a 2'-deoxyribonucleoside 5'-triphosphate = DNA(n+1) + diphosphate</text>
        <dbReference type="Rhea" id="RHEA:22508"/>
        <dbReference type="Rhea" id="RHEA-COMP:17339"/>
        <dbReference type="Rhea" id="RHEA-COMP:17340"/>
        <dbReference type="ChEBI" id="CHEBI:33019"/>
        <dbReference type="ChEBI" id="CHEBI:61560"/>
        <dbReference type="ChEBI" id="CHEBI:173112"/>
        <dbReference type="EC" id="2.7.7.7"/>
    </reaction>
</comment>
<dbReference type="GO" id="GO:0008409">
    <property type="term" value="F:5'-3' exonuclease activity"/>
    <property type="evidence" value="ECO:0007669"/>
    <property type="project" value="UniProtKB-UniRule"/>
</dbReference>
<dbReference type="FunFam" id="1.20.1060.10:FF:000001">
    <property type="entry name" value="DNA polymerase I"/>
    <property type="match status" value="1"/>
</dbReference>
<dbReference type="CDD" id="cd08637">
    <property type="entry name" value="DNA_pol_A_pol_I_C"/>
    <property type="match status" value="1"/>
</dbReference>
<dbReference type="Pfam" id="PF02739">
    <property type="entry name" value="5_3_exonuc_N"/>
    <property type="match status" value="1"/>
</dbReference>
<dbReference type="InterPro" id="IPR020045">
    <property type="entry name" value="DNA_polI_H3TH"/>
</dbReference>
<feature type="domain" description="3'-5' exonuclease" evidence="18">
    <location>
        <begin position="316"/>
        <end position="502"/>
    </location>
</feature>
<dbReference type="CDD" id="cd09898">
    <property type="entry name" value="H3TH_53EXO"/>
    <property type="match status" value="1"/>
</dbReference>
<evidence type="ECO:0000256" key="4">
    <source>
        <dbReference type="ARBA" id="ARBA00020311"/>
    </source>
</evidence>
<dbReference type="InterPro" id="IPR001098">
    <property type="entry name" value="DNA-dir_DNA_pol_A_palm_dom"/>
</dbReference>
<evidence type="ECO:0000256" key="14">
    <source>
        <dbReference type="ARBA" id="ARBA00023204"/>
    </source>
</evidence>
<evidence type="ECO:0000256" key="1">
    <source>
        <dbReference type="ARBA" id="ARBA00007705"/>
    </source>
</evidence>
<evidence type="ECO:0000259" key="20">
    <source>
        <dbReference type="SMART" id="SM00482"/>
    </source>
</evidence>
<dbReference type="Gene3D" id="3.30.70.370">
    <property type="match status" value="1"/>
</dbReference>
<evidence type="ECO:0000259" key="18">
    <source>
        <dbReference type="SMART" id="SM00474"/>
    </source>
</evidence>
<dbReference type="Pfam" id="PF00476">
    <property type="entry name" value="DNA_pol_A"/>
    <property type="match status" value="1"/>
</dbReference>
<dbReference type="SUPFAM" id="SSF47807">
    <property type="entry name" value="5' to 3' exonuclease, C-terminal subdomain"/>
    <property type="match status" value="1"/>
</dbReference>
<dbReference type="PANTHER" id="PTHR10133:SF27">
    <property type="entry name" value="DNA POLYMERASE NU"/>
    <property type="match status" value="1"/>
</dbReference>
<evidence type="ECO:0000256" key="16">
    <source>
        <dbReference type="NCBIfam" id="TIGR00593"/>
    </source>
</evidence>
<dbReference type="SUPFAM" id="SSF53098">
    <property type="entry name" value="Ribonuclease H-like"/>
    <property type="match status" value="1"/>
</dbReference>
<gene>
    <name evidence="17 21" type="primary">polA</name>
    <name evidence="21" type="ORF">PDMSB3_0221</name>
</gene>
<evidence type="ECO:0000313" key="21">
    <source>
        <dbReference type="EMBL" id="VVD31524.1"/>
    </source>
</evidence>
<dbReference type="Gene3D" id="3.30.420.10">
    <property type="entry name" value="Ribonuclease H-like superfamily/Ribonuclease H"/>
    <property type="match status" value="1"/>
</dbReference>
<name>A0A5Q4Z2X0_9BURK</name>
<comment type="similarity">
    <text evidence="1 17">Belongs to the DNA polymerase type-A family.</text>
</comment>
<dbReference type="FunFam" id="1.10.150.20:FF:000002">
    <property type="entry name" value="DNA polymerase I"/>
    <property type="match status" value="1"/>
</dbReference>
<dbReference type="GO" id="GO:0008408">
    <property type="term" value="F:3'-5' exonuclease activity"/>
    <property type="evidence" value="ECO:0007669"/>
    <property type="project" value="UniProtKB-UniRule"/>
</dbReference>
<dbReference type="InterPro" id="IPR002298">
    <property type="entry name" value="DNA_polymerase_A"/>
</dbReference>
<feature type="domain" description="5'-3' exonuclease" evidence="19">
    <location>
        <begin position="9"/>
        <end position="264"/>
    </location>
</feature>
<dbReference type="RefSeq" id="WP_007178834.1">
    <property type="nucleotide sequence ID" value="NZ_LR699554.1"/>
</dbReference>
<dbReference type="Gene3D" id="3.40.50.1010">
    <property type="entry name" value="5'-nuclease"/>
    <property type="match status" value="1"/>
</dbReference>
<dbReference type="GO" id="GO:0006302">
    <property type="term" value="P:double-strand break repair"/>
    <property type="evidence" value="ECO:0007669"/>
    <property type="project" value="TreeGrafter"/>
</dbReference>